<keyword evidence="2" id="KW-0813">Transport</keyword>
<feature type="transmembrane region" description="Helical" evidence="6">
    <location>
        <begin position="16"/>
        <end position="37"/>
    </location>
</feature>
<dbReference type="InterPro" id="IPR020846">
    <property type="entry name" value="MFS_dom"/>
</dbReference>
<evidence type="ECO:0000313" key="8">
    <source>
        <dbReference type="EMBL" id="CEA05320.1"/>
    </source>
</evidence>
<dbReference type="PANTHER" id="PTHR23531">
    <property type="entry name" value="QUINOLENE RESISTANCE PROTEIN NORA"/>
    <property type="match status" value="1"/>
</dbReference>
<dbReference type="SUPFAM" id="SSF103473">
    <property type="entry name" value="MFS general substrate transporter"/>
    <property type="match status" value="1"/>
</dbReference>
<dbReference type="InterPro" id="IPR036259">
    <property type="entry name" value="MFS_trans_sf"/>
</dbReference>
<comment type="subcellular location">
    <subcellularLocation>
        <location evidence="1">Cell membrane</location>
        <topology evidence="1">Multi-pass membrane protein</topology>
    </subcellularLocation>
</comment>
<dbReference type="PROSITE" id="PS50850">
    <property type="entry name" value="MFS"/>
    <property type="match status" value="1"/>
</dbReference>
<evidence type="ECO:0000256" key="6">
    <source>
        <dbReference type="SAM" id="Phobius"/>
    </source>
</evidence>
<dbReference type="GO" id="GO:0022857">
    <property type="term" value="F:transmembrane transporter activity"/>
    <property type="evidence" value="ECO:0007669"/>
    <property type="project" value="InterPro"/>
</dbReference>
<dbReference type="Gene3D" id="1.20.1250.20">
    <property type="entry name" value="MFS general substrate transporter like domains"/>
    <property type="match status" value="1"/>
</dbReference>
<feature type="domain" description="Major facilitator superfamily (MFS) profile" evidence="7">
    <location>
        <begin position="8"/>
        <end position="386"/>
    </location>
</feature>
<dbReference type="PATRIC" id="fig|1461583.4.peg.2318"/>
<dbReference type="GO" id="GO:0005886">
    <property type="term" value="C:plasma membrane"/>
    <property type="evidence" value="ECO:0007669"/>
    <property type="project" value="UniProtKB-SubCell"/>
</dbReference>
<organism evidence="8">
    <name type="scientific">Metalysinibacillus saudimassiliensis</name>
    <dbReference type="NCBI Taxonomy" id="1461583"/>
    <lineage>
        <taxon>Bacteria</taxon>
        <taxon>Bacillati</taxon>
        <taxon>Bacillota</taxon>
        <taxon>Bacilli</taxon>
        <taxon>Bacillales</taxon>
        <taxon>Caryophanaceae</taxon>
        <taxon>Metalysinibacillus</taxon>
    </lineage>
</organism>
<evidence type="ECO:0000256" key="1">
    <source>
        <dbReference type="ARBA" id="ARBA00004651"/>
    </source>
</evidence>
<feature type="transmembrane region" description="Helical" evidence="6">
    <location>
        <begin position="138"/>
        <end position="162"/>
    </location>
</feature>
<dbReference type="HOGENOM" id="CLU_001265_10_13_9"/>
<feature type="transmembrane region" description="Helical" evidence="6">
    <location>
        <begin position="271"/>
        <end position="292"/>
    </location>
</feature>
<feature type="transmembrane region" description="Helical" evidence="6">
    <location>
        <begin position="79"/>
        <end position="97"/>
    </location>
</feature>
<dbReference type="AlphaFoldDB" id="A0A078MGA1"/>
<dbReference type="PANTHER" id="PTHR23531:SF2">
    <property type="entry name" value="PERMEASE"/>
    <property type="match status" value="1"/>
</dbReference>
<accession>A0A078MGA1</accession>
<dbReference type="EMBL" id="LN483077">
    <property type="protein sequence ID" value="CEA05320.1"/>
    <property type="molecule type" value="Genomic_DNA"/>
</dbReference>
<reference evidence="8" key="1">
    <citation type="submission" date="2014-07" db="EMBL/GenBank/DDBJ databases">
        <authorList>
            <person name="Urmite Genomes Urmite Genomes"/>
        </authorList>
    </citation>
    <scope>NUCLEOTIDE SEQUENCE</scope>
    <source>
        <strain evidence="8">13S34_air</strain>
    </source>
</reference>
<dbReference type="InterPro" id="IPR052714">
    <property type="entry name" value="MFS_Exporter"/>
</dbReference>
<evidence type="ECO:0000256" key="3">
    <source>
        <dbReference type="ARBA" id="ARBA00022692"/>
    </source>
</evidence>
<keyword evidence="3 6" id="KW-0812">Transmembrane</keyword>
<evidence type="ECO:0000256" key="5">
    <source>
        <dbReference type="ARBA" id="ARBA00023136"/>
    </source>
</evidence>
<feature type="transmembrane region" description="Helical" evidence="6">
    <location>
        <begin position="212"/>
        <end position="235"/>
    </location>
</feature>
<evidence type="ECO:0000259" key="7">
    <source>
        <dbReference type="PROSITE" id="PS50850"/>
    </source>
</evidence>
<proteinExistence type="predicted"/>
<dbReference type="InterPro" id="IPR011701">
    <property type="entry name" value="MFS"/>
</dbReference>
<feature type="transmembrane region" description="Helical" evidence="6">
    <location>
        <begin position="298"/>
        <end position="322"/>
    </location>
</feature>
<evidence type="ECO:0000256" key="2">
    <source>
        <dbReference type="ARBA" id="ARBA00022448"/>
    </source>
</evidence>
<feature type="transmembrane region" description="Helical" evidence="6">
    <location>
        <begin position="103"/>
        <end position="126"/>
    </location>
</feature>
<feature type="transmembrane region" description="Helical" evidence="6">
    <location>
        <begin position="168"/>
        <end position="186"/>
    </location>
</feature>
<name>A0A078MGA1_9BACL</name>
<feature type="transmembrane region" description="Helical" evidence="6">
    <location>
        <begin position="49"/>
        <end position="67"/>
    </location>
</feature>
<dbReference type="CDD" id="cd17489">
    <property type="entry name" value="MFS_YfcJ_like"/>
    <property type="match status" value="1"/>
</dbReference>
<gene>
    <name evidence="8" type="primary">sotB</name>
    <name evidence="8" type="ORF">BN1050_02401</name>
</gene>
<keyword evidence="5 6" id="KW-0472">Membrane</keyword>
<protein>
    <submittedName>
        <fullName evidence="8">Sugar efflux transporter</fullName>
    </submittedName>
</protein>
<dbReference type="Pfam" id="PF07690">
    <property type="entry name" value="MFS_1"/>
    <property type="match status" value="1"/>
</dbReference>
<keyword evidence="4 6" id="KW-1133">Transmembrane helix</keyword>
<feature type="transmembrane region" description="Helical" evidence="6">
    <location>
        <begin position="363"/>
        <end position="382"/>
    </location>
</feature>
<feature type="transmembrane region" description="Helical" evidence="6">
    <location>
        <begin position="241"/>
        <end position="259"/>
    </location>
</feature>
<sequence length="395" mass="42815">MDVPHEKIWTKRFTSLFVTNLTVFFVFYGLVTTLPLYALDVLKQTDKEAGLLLTAFLVSAIIVRPFSGKLLDVFGKHKLLLVGLTFYFICSVLYLWIKPLPLLLALRFFHGIWFSIITTAAGSLAADIVPTARKGAGLGYYTMSTNLAVVIGPFIGLLVIQYSDFNTLFTIMSVVVLIGGLLALTIKTEDLQQPTGAKLTFKLSDLFERPSLPVALIASLVAFSYASVLSFLSVYAQQKGLIAAASWFYAVFAASMLLTRPYVGKLYDQKGAVYVIVPAFLFFAAGLAMLAYVEGAALFLVAGAFVGIGYGSLNTSLQALAIQATAPERSSYATATYFTMFDVGIALGSYVLGIVAMQSGYKTVYLGSALLALVVLGLYAIVKRRVQRASQIETL</sequence>
<feature type="transmembrane region" description="Helical" evidence="6">
    <location>
        <begin position="334"/>
        <end position="357"/>
    </location>
</feature>
<evidence type="ECO:0000256" key="4">
    <source>
        <dbReference type="ARBA" id="ARBA00022989"/>
    </source>
</evidence>